<keyword evidence="2" id="KW-1185">Reference proteome</keyword>
<evidence type="ECO:0000313" key="1">
    <source>
        <dbReference type="EMBL" id="KAI0091977.1"/>
    </source>
</evidence>
<evidence type="ECO:0000313" key="2">
    <source>
        <dbReference type="Proteomes" id="UP001055072"/>
    </source>
</evidence>
<name>A0ACB8UCF2_9APHY</name>
<gene>
    <name evidence="1" type="ORF">BDY19DRAFT_927774</name>
</gene>
<accession>A0ACB8UCF2</accession>
<organism evidence="1 2">
    <name type="scientific">Irpex rosettiformis</name>
    <dbReference type="NCBI Taxonomy" id="378272"/>
    <lineage>
        <taxon>Eukaryota</taxon>
        <taxon>Fungi</taxon>
        <taxon>Dikarya</taxon>
        <taxon>Basidiomycota</taxon>
        <taxon>Agaricomycotina</taxon>
        <taxon>Agaricomycetes</taxon>
        <taxon>Polyporales</taxon>
        <taxon>Irpicaceae</taxon>
        <taxon>Irpex</taxon>
    </lineage>
</organism>
<protein>
    <submittedName>
        <fullName evidence="1">Uncharacterized protein</fullName>
    </submittedName>
</protein>
<dbReference type="EMBL" id="MU274904">
    <property type="protein sequence ID" value="KAI0091977.1"/>
    <property type="molecule type" value="Genomic_DNA"/>
</dbReference>
<reference evidence="1" key="1">
    <citation type="journal article" date="2021" name="Environ. Microbiol.">
        <title>Gene family expansions and transcriptome signatures uncover fungal adaptations to wood decay.</title>
        <authorList>
            <person name="Hage H."/>
            <person name="Miyauchi S."/>
            <person name="Viragh M."/>
            <person name="Drula E."/>
            <person name="Min B."/>
            <person name="Chaduli D."/>
            <person name="Navarro D."/>
            <person name="Favel A."/>
            <person name="Norest M."/>
            <person name="Lesage-Meessen L."/>
            <person name="Balint B."/>
            <person name="Merenyi Z."/>
            <person name="de Eugenio L."/>
            <person name="Morin E."/>
            <person name="Martinez A.T."/>
            <person name="Baldrian P."/>
            <person name="Stursova M."/>
            <person name="Martinez M.J."/>
            <person name="Novotny C."/>
            <person name="Magnuson J.K."/>
            <person name="Spatafora J.W."/>
            <person name="Maurice S."/>
            <person name="Pangilinan J."/>
            <person name="Andreopoulos W."/>
            <person name="LaButti K."/>
            <person name="Hundley H."/>
            <person name="Na H."/>
            <person name="Kuo A."/>
            <person name="Barry K."/>
            <person name="Lipzen A."/>
            <person name="Henrissat B."/>
            <person name="Riley R."/>
            <person name="Ahrendt S."/>
            <person name="Nagy L.G."/>
            <person name="Grigoriev I.V."/>
            <person name="Martin F."/>
            <person name="Rosso M.N."/>
        </authorList>
    </citation>
    <scope>NUCLEOTIDE SEQUENCE</scope>
    <source>
        <strain evidence="1">CBS 384.51</strain>
    </source>
</reference>
<comment type="caution">
    <text evidence="1">The sequence shown here is derived from an EMBL/GenBank/DDBJ whole genome shotgun (WGS) entry which is preliminary data.</text>
</comment>
<sequence length="218" mass="24994">MPHYSQPNAYNYQTPYTQPPSHSANAYYSSPPTNPMPTYYIDPRRSSSRSRHGTTPVVYQTPSVQQYYPIARDYAYSDGGRRRRSSSVGHGGHYSNSYYPPASRSSRSHSHSRSPRDYGTSSSGHHRSHSHSRPVVYYETPHHSGTHHDRRPSVSYSDPGHYHTSSSYPRPHRNSETLGDRFRRWFGGGHHHDSGRFEYVDARTGRPVDKSGRPIYRV</sequence>
<proteinExistence type="predicted"/>
<dbReference type="Proteomes" id="UP001055072">
    <property type="component" value="Unassembled WGS sequence"/>
</dbReference>